<evidence type="ECO:0000256" key="1">
    <source>
        <dbReference type="SAM" id="Phobius"/>
    </source>
</evidence>
<name>A0ABZ2NIG7_9BACI</name>
<evidence type="ECO:0008006" key="4">
    <source>
        <dbReference type="Google" id="ProtNLM"/>
    </source>
</evidence>
<feature type="transmembrane region" description="Helical" evidence="1">
    <location>
        <begin position="9"/>
        <end position="27"/>
    </location>
</feature>
<dbReference type="SUPFAM" id="SSF52266">
    <property type="entry name" value="SGNH hydrolase"/>
    <property type="match status" value="1"/>
</dbReference>
<dbReference type="Proteomes" id="UP001377337">
    <property type="component" value="Chromosome"/>
</dbReference>
<keyword evidence="1" id="KW-0812">Transmembrane</keyword>
<dbReference type="EMBL" id="CP147407">
    <property type="protein sequence ID" value="WXB97587.1"/>
    <property type="molecule type" value="Genomic_DNA"/>
</dbReference>
<dbReference type="RefSeq" id="WP_338780113.1">
    <property type="nucleotide sequence ID" value="NZ_CP147407.1"/>
</dbReference>
<evidence type="ECO:0000313" key="2">
    <source>
        <dbReference type="EMBL" id="WXB97587.1"/>
    </source>
</evidence>
<reference evidence="2 3" key="1">
    <citation type="submission" date="2024-02" db="EMBL/GenBank/DDBJ databases">
        <title>Seven novel Bacillus-like species.</title>
        <authorList>
            <person name="Liu G."/>
        </authorList>
    </citation>
    <scope>NUCLEOTIDE SEQUENCE [LARGE SCALE GENOMIC DNA]</scope>
    <source>
        <strain evidence="2 3">FJAT-52054</strain>
    </source>
</reference>
<proteinExistence type="predicted"/>
<keyword evidence="1" id="KW-1133">Transmembrane helix</keyword>
<accession>A0ABZ2NIG7</accession>
<sequence>MKGFAMGRLFIKLTIIMGVVILLFMPVNNFVKDSYDYNIDHTILAFKKHPYPVDIINLGASHSMYGYYFKPTGLSHLDLALPSQTIQYDFKLLKEYGKYLKPGGVVLVSISQITFANSEAKNIGNYYKVLDRNEIEPFNLIDYYSYLYLPGTNSGSFNSAVAGKLKKVKWNSHQPWANNGKNYSGRKLKKIEEQYREAVENDNIERNVNQLREIVDFCSGKGYQVVLTMEPVHQSYLGYFNEKVMSRLVFQHLEALNLDVPLLNYMSDERFVDKKEYFIDPDHLNSEGRRKFSWIVYEDLKRMGYL</sequence>
<keyword evidence="1" id="KW-0472">Membrane</keyword>
<gene>
    <name evidence="2" type="ORF">WCV65_03535</name>
</gene>
<organism evidence="2 3">
    <name type="scientific">Metabacillus sediminis</name>
    <dbReference type="NCBI Taxonomy" id="3117746"/>
    <lineage>
        <taxon>Bacteria</taxon>
        <taxon>Bacillati</taxon>
        <taxon>Bacillota</taxon>
        <taxon>Bacilli</taxon>
        <taxon>Bacillales</taxon>
        <taxon>Bacillaceae</taxon>
        <taxon>Metabacillus</taxon>
    </lineage>
</organism>
<evidence type="ECO:0000313" key="3">
    <source>
        <dbReference type="Proteomes" id="UP001377337"/>
    </source>
</evidence>
<protein>
    <recommendedName>
        <fullName evidence="4">SGNH/GDSL hydrolase family protein</fullName>
    </recommendedName>
</protein>
<keyword evidence="3" id="KW-1185">Reference proteome</keyword>